<accession>A0A938YKT6</accession>
<proteinExistence type="inferred from homology"/>
<dbReference type="GO" id="GO:0055085">
    <property type="term" value="P:transmembrane transport"/>
    <property type="evidence" value="ECO:0007669"/>
    <property type="project" value="InterPro"/>
</dbReference>
<dbReference type="GO" id="GO:0005886">
    <property type="term" value="C:plasma membrane"/>
    <property type="evidence" value="ECO:0007669"/>
    <property type="project" value="UniProtKB-SubCell"/>
</dbReference>
<keyword evidence="4 6" id="KW-1133">Transmembrane helix</keyword>
<dbReference type="GO" id="GO:0031460">
    <property type="term" value="P:glycine betaine transport"/>
    <property type="evidence" value="ECO:0007669"/>
    <property type="project" value="TreeGrafter"/>
</dbReference>
<evidence type="ECO:0000259" key="7">
    <source>
        <dbReference type="PROSITE" id="PS50928"/>
    </source>
</evidence>
<evidence type="ECO:0000256" key="2">
    <source>
        <dbReference type="ARBA" id="ARBA00022448"/>
    </source>
</evidence>
<name>A0A938YKT6_9ACTN</name>
<reference evidence="8" key="1">
    <citation type="submission" date="2021-01" db="EMBL/GenBank/DDBJ databases">
        <title>KCTC 19127 draft genome.</title>
        <authorList>
            <person name="An D."/>
        </authorList>
    </citation>
    <scope>NUCLEOTIDE SEQUENCE</scope>
    <source>
        <strain evidence="8">KCTC 19127</strain>
    </source>
</reference>
<evidence type="ECO:0000256" key="6">
    <source>
        <dbReference type="RuleBase" id="RU363032"/>
    </source>
</evidence>
<organism evidence="8 9">
    <name type="scientific">Nakamurella flavida</name>
    <dbReference type="NCBI Taxonomy" id="363630"/>
    <lineage>
        <taxon>Bacteria</taxon>
        <taxon>Bacillati</taxon>
        <taxon>Actinomycetota</taxon>
        <taxon>Actinomycetes</taxon>
        <taxon>Nakamurellales</taxon>
        <taxon>Nakamurellaceae</taxon>
        <taxon>Nakamurella</taxon>
    </lineage>
</organism>
<keyword evidence="5 6" id="KW-0472">Membrane</keyword>
<dbReference type="PANTHER" id="PTHR30177">
    <property type="entry name" value="GLYCINE BETAINE/L-PROLINE TRANSPORT SYSTEM PERMEASE PROTEIN PROW"/>
    <property type="match status" value="1"/>
</dbReference>
<feature type="domain" description="ABC transmembrane type-1" evidence="7">
    <location>
        <begin position="17"/>
        <end position="204"/>
    </location>
</feature>
<protein>
    <submittedName>
        <fullName evidence="8">ABC transporter permease</fullName>
    </submittedName>
</protein>
<keyword evidence="2 6" id="KW-0813">Transport</keyword>
<evidence type="ECO:0000313" key="8">
    <source>
        <dbReference type="EMBL" id="MBM9477009.1"/>
    </source>
</evidence>
<dbReference type="PANTHER" id="PTHR30177:SF4">
    <property type="entry name" value="OSMOPROTECTANT IMPORT PERMEASE PROTEIN OSMW"/>
    <property type="match status" value="1"/>
</dbReference>
<dbReference type="InterPro" id="IPR035906">
    <property type="entry name" value="MetI-like_sf"/>
</dbReference>
<dbReference type="EMBL" id="JAERWL010000009">
    <property type="protein sequence ID" value="MBM9477009.1"/>
    <property type="molecule type" value="Genomic_DNA"/>
</dbReference>
<comment type="caution">
    <text evidence="8">The sequence shown here is derived from an EMBL/GenBank/DDBJ whole genome shotgun (WGS) entry which is preliminary data.</text>
</comment>
<dbReference type="InterPro" id="IPR000515">
    <property type="entry name" value="MetI-like"/>
</dbReference>
<dbReference type="RefSeq" id="WP_205257117.1">
    <property type="nucleotide sequence ID" value="NZ_BAAAPV010000001.1"/>
</dbReference>
<sequence>MRWDWLARNAPQIWDYLLQHAWLAASATLLGLVIALPLGALASRYSWTYPPLTTLAGLLYTIPSLALFVVLPGLLGTRILDPINVVIALTIYTVALMVRVVADALASVPELVRQSALAMGYRPLRSLITVQLPLAVPVIGAGLRVAAVSNVSLVSVAALLGVPQLGSLFTQGLQLDFATPIVAGIVLSLALAVVFDAIILLAIRIGTPWARAVRS</sequence>
<feature type="transmembrane region" description="Helical" evidence="6">
    <location>
        <begin position="127"/>
        <end position="160"/>
    </location>
</feature>
<keyword evidence="3 6" id="KW-0812">Transmembrane</keyword>
<dbReference type="Pfam" id="PF00528">
    <property type="entry name" value="BPD_transp_1"/>
    <property type="match status" value="1"/>
</dbReference>
<evidence type="ECO:0000256" key="3">
    <source>
        <dbReference type="ARBA" id="ARBA00022692"/>
    </source>
</evidence>
<feature type="transmembrane region" description="Helical" evidence="6">
    <location>
        <begin position="180"/>
        <end position="203"/>
    </location>
</feature>
<dbReference type="AlphaFoldDB" id="A0A938YKT6"/>
<evidence type="ECO:0000256" key="5">
    <source>
        <dbReference type="ARBA" id="ARBA00023136"/>
    </source>
</evidence>
<gene>
    <name evidence="8" type="ORF">JL107_11170</name>
</gene>
<feature type="transmembrane region" description="Helical" evidence="6">
    <location>
        <begin position="83"/>
        <end position="106"/>
    </location>
</feature>
<dbReference type="CDD" id="cd06261">
    <property type="entry name" value="TM_PBP2"/>
    <property type="match status" value="1"/>
</dbReference>
<dbReference type="InterPro" id="IPR051204">
    <property type="entry name" value="ABC_transp_perm/SBD"/>
</dbReference>
<dbReference type="Gene3D" id="1.10.3720.10">
    <property type="entry name" value="MetI-like"/>
    <property type="match status" value="1"/>
</dbReference>
<feature type="transmembrane region" description="Helical" evidence="6">
    <location>
        <begin position="20"/>
        <end position="40"/>
    </location>
</feature>
<keyword evidence="9" id="KW-1185">Reference proteome</keyword>
<dbReference type="Proteomes" id="UP000663801">
    <property type="component" value="Unassembled WGS sequence"/>
</dbReference>
<dbReference type="SUPFAM" id="SSF161098">
    <property type="entry name" value="MetI-like"/>
    <property type="match status" value="1"/>
</dbReference>
<evidence type="ECO:0000313" key="9">
    <source>
        <dbReference type="Proteomes" id="UP000663801"/>
    </source>
</evidence>
<comment type="subcellular location">
    <subcellularLocation>
        <location evidence="6">Cell membrane</location>
        <topology evidence="6">Multi-pass membrane protein</topology>
    </subcellularLocation>
    <subcellularLocation>
        <location evidence="1">Membrane</location>
        <topology evidence="1">Multi-pass membrane protein</topology>
    </subcellularLocation>
</comment>
<comment type="similarity">
    <text evidence="6">Belongs to the binding-protein-dependent transport system permease family.</text>
</comment>
<evidence type="ECO:0000256" key="1">
    <source>
        <dbReference type="ARBA" id="ARBA00004141"/>
    </source>
</evidence>
<feature type="transmembrane region" description="Helical" evidence="6">
    <location>
        <begin position="52"/>
        <end position="71"/>
    </location>
</feature>
<dbReference type="PROSITE" id="PS50928">
    <property type="entry name" value="ABC_TM1"/>
    <property type="match status" value="1"/>
</dbReference>
<evidence type="ECO:0000256" key="4">
    <source>
        <dbReference type="ARBA" id="ARBA00022989"/>
    </source>
</evidence>